<reference evidence="1 2" key="1">
    <citation type="submission" date="2015-04" db="EMBL/GenBank/DDBJ databases">
        <authorList>
            <person name="Syromyatnikov M.Y."/>
            <person name="Popov V.N."/>
        </authorList>
    </citation>
    <scope>NUCLEOTIDE SEQUENCE [LARGE SCALE GENOMIC DNA]</scope>
</reference>
<sequence length="68" mass="7647">MNVRLMPSFEGVISISVYECCPQKSPLAFHFRVVSQSDYSECPKILILSSIHTGASKKEKTSQVVEER</sequence>
<proteinExistence type="predicted"/>
<dbReference type="AlphaFoldDB" id="A0A1J1ISF2"/>
<dbReference type="Proteomes" id="UP000183832">
    <property type="component" value="Unassembled WGS sequence"/>
</dbReference>
<dbReference type="EMBL" id="CVRI01000059">
    <property type="protein sequence ID" value="CRL03127.1"/>
    <property type="molecule type" value="Genomic_DNA"/>
</dbReference>
<evidence type="ECO:0000313" key="2">
    <source>
        <dbReference type="Proteomes" id="UP000183832"/>
    </source>
</evidence>
<evidence type="ECO:0000313" key="1">
    <source>
        <dbReference type="EMBL" id="CRL03127.1"/>
    </source>
</evidence>
<name>A0A1J1ISF2_9DIPT</name>
<accession>A0A1J1ISF2</accession>
<organism evidence="1 2">
    <name type="scientific">Clunio marinus</name>
    <dbReference type="NCBI Taxonomy" id="568069"/>
    <lineage>
        <taxon>Eukaryota</taxon>
        <taxon>Metazoa</taxon>
        <taxon>Ecdysozoa</taxon>
        <taxon>Arthropoda</taxon>
        <taxon>Hexapoda</taxon>
        <taxon>Insecta</taxon>
        <taxon>Pterygota</taxon>
        <taxon>Neoptera</taxon>
        <taxon>Endopterygota</taxon>
        <taxon>Diptera</taxon>
        <taxon>Nematocera</taxon>
        <taxon>Chironomoidea</taxon>
        <taxon>Chironomidae</taxon>
        <taxon>Clunio</taxon>
    </lineage>
</organism>
<gene>
    <name evidence="1" type="ORF">CLUMA_CG016724</name>
</gene>
<protein>
    <submittedName>
        <fullName evidence="1">CLUMA_CG016724, isoform A</fullName>
    </submittedName>
</protein>
<keyword evidence="2" id="KW-1185">Reference proteome</keyword>